<dbReference type="NCBIfam" id="TIGR00169">
    <property type="entry name" value="leuB"/>
    <property type="match status" value="1"/>
</dbReference>
<protein>
    <recommendedName>
        <fullName evidence="13">3-isopropylmalate dehydrogenase</fullName>
        <ecNumber evidence="13">1.1.1.85</ecNumber>
    </recommendedName>
    <alternativeName>
        <fullName evidence="13">3-IPM-DH</fullName>
    </alternativeName>
    <alternativeName>
        <fullName evidence="13">Beta-IPM dehydrogenase</fullName>
        <shortName evidence="13">IMDH</shortName>
    </alternativeName>
</protein>
<proteinExistence type="inferred from homology"/>
<feature type="site" description="Important for catalysis" evidence="13">
    <location>
        <position position="138"/>
    </location>
</feature>
<evidence type="ECO:0000259" key="15">
    <source>
        <dbReference type="SMART" id="SM01329"/>
    </source>
</evidence>
<comment type="subunit">
    <text evidence="5 13 14">Homodimer.</text>
</comment>
<accession>A0ABW7R3S4</accession>
<feature type="binding site" evidence="13">
    <location>
        <position position="246"/>
    </location>
    <ligand>
        <name>Mg(2+)</name>
        <dbReference type="ChEBI" id="CHEBI:18420"/>
    </ligand>
</feature>
<comment type="cofactor">
    <cofactor evidence="13 14">
        <name>Mg(2+)</name>
        <dbReference type="ChEBI" id="CHEBI:18420"/>
    </cofactor>
    <cofactor evidence="13 14">
        <name>Mn(2+)</name>
        <dbReference type="ChEBI" id="CHEBI:29035"/>
    </cofactor>
    <text evidence="13 14">Binds 1 Mg(2+) or Mn(2+) ion per subunit.</text>
</comment>
<comment type="subcellular location">
    <subcellularLocation>
        <location evidence="13">Cytoplasm</location>
    </subcellularLocation>
</comment>
<evidence type="ECO:0000256" key="7">
    <source>
        <dbReference type="ARBA" id="ARBA00022605"/>
    </source>
</evidence>
<dbReference type="Proteomes" id="UP001610818">
    <property type="component" value="Unassembled WGS sequence"/>
</dbReference>
<comment type="cofactor">
    <cofactor evidence="2">
        <name>Mn(2+)</name>
        <dbReference type="ChEBI" id="CHEBI:29035"/>
    </cofactor>
</comment>
<comment type="similarity">
    <text evidence="4 13">Belongs to the isocitrate and isopropylmalate dehydrogenases family. LeuB type 1 subfamily.</text>
</comment>
<comment type="function">
    <text evidence="13 14">Catalyzes the oxidation of 3-carboxy-2-hydroxy-4-methylpentanoate (3-isopropylmalate) to 3-carboxy-4-methyl-2-oxopentanoate. The product decarboxylates to 4-methyl-2 oxopentanoate.</text>
</comment>
<dbReference type="SUPFAM" id="SSF53659">
    <property type="entry name" value="Isocitrate/Isopropylmalate dehydrogenase-like"/>
    <property type="match status" value="1"/>
</dbReference>
<dbReference type="InterPro" id="IPR019818">
    <property type="entry name" value="IsoCit/isopropylmalate_DH_CS"/>
</dbReference>
<keyword evidence="11 13" id="KW-0520">NAD</keyword>
<feature type="binding site" evidence="13">
    <location>
        <position position="218"/>
    </location>
    <ligand>
        <name>Mg(2+)</name>
        <dbReference type="ChEBI" id="CHEBI:18420"/>
    </ligand>
</feature>
<evidence type="ECO:0000256" key="2">
    <source>
        <dbReference type="ARBA" id="ARBA00001936"/>
    </source>
</evidence>
<evidence type="ECO:0000256" key="11">
    <source>
        <dbReference type="ARBA" id="ARBA00023027"/>
    </source>
</evidence>
<keyword evidence="12 13" id="KW-0100">Branched-chain amino acid biosynthesis</keyword>
<feature type="binding site" evidence="13">
    <location>
        <position position="242"/>
    </location>
    <ligand>
        <name>Mg(2+)</name>
        <dbReference type="ChEBI" id="CHEBI:18420"/>
    </ligand>
</feature>
<organism evidence="16 17">
    <name type="scientific">Streptomyces longisporoflavus</name>
    <dbReference type="NCBI Taxonomy" id="28044"/>
    <lineage>
        <taxon>Bacteria</taxon>
        <taxon>Bacillati</taxon>
        <taxon>Actinomycetota</taxon>
        <taxon>Actinomycetes</taxon>
        <taxon>Kitasatosporales</taxon>
        <taxon>Streptomycetaceae</taxon>
        <taxon>Streptomyces</taxon>
    </lineage>
</organism>
<dbReference type="EC" id="1.1.1.85" evidence="13"/>
<evidence type="ECO:0000256" key="5">
    <source>
        <dbReference type="ARBA" id="ARBA00011738"/>
    </source>
</evidence>
<name>A0ABW7R3S4_9ACTN</name>
<dbReference type="Gene3D" id="3.40.718.10">
    <property type="entry name" value="Isopropylmalate Dehydrogenase"/>
    <property type="match status" value="1"/>
</dbReference>
<dbReference type="HAMAP" id="MF_01033">
    <property type="entry name" value="LeuB_type1"/>
    <property type="match status" value="1"/>
</dbReference>
<dbReference type="PANTHER" id="PTHR42979">
    <property type="entry name" value="3-ISOPROPYLMALATE DEHYDROGENASE"/>
    <property type="match status" value="1"/>
</dbReference>
<feature type="binding site" evidence="13">
    <location>
        <position position="103"/>
    </location>
    <ligand>
        <name>substrate</name>
    </ligand>
</feature>
<keyword evidence="10 13" id="KW-0560">Oxidoreductase</keyword>
<feature type="binding site" evidence="13">
    <location>
        <position position="131"/>
    </location>
    <ligand>
        <name>substrate</name>
    </ligand>
</feature>
<comment type="catalytic activity">
    <reaction evidence="1 13 14">
        <text>(2R,3S)-3-isopropylmalate + NAD(+) = 4-methyl-2-oxopentanoate + CO2 + NADH</text>
        <dbReference type="Rhea" id="RHEA:32271"/>
        <dbReference type="ChEBI" id="CHEBI:16526"/>
        <dbReference type="ChEBI" id="CHEBI:17865"/>
        <dbReference type="ChEBI" id="CHEBI:35121"/>
        <dbReference type="ChEBI" id="CHEBI:57540"/>
        <dbReference type="ChEBI" id="CHEBI:57945"/>
        <dbReference type="EC" id="1.1.1.85"/>
    </reaction>
</comment>
<sequence>MSTHPRIAVLPGDGIGPEVMACALEVLHAVGDFTVDEHLIGAAAIDKTGTPLPDASLDGCRAADATLLGAVGTGAVPADPDSPRPEQGVLELRRALGVYANLRPVRAIPGLEDAGPLKADRVRGVDLVVVRELTGGLYFGRRGRTAHDAFDTCAYTRDEIERIARIAFTLAEAKGPAARVTSVDKANVLATSQLWRDVVQGLADREYPHVPLDHLLVDTAAMRLATEPSAFDIILTENMFGDILSDETAVIPGSIGLLASASLPAPIDAGEGVRGALFEPIHGSAPDIAGRGGLASPLGMILSVALMLRYGLGRTGEADAVEHAVDHALREGLRTADLGGTATSHDAKRAVLAAL</sequence>
<evidence type="ECO:0000256" key="4">
    <source>
        <dbReference type="ARBA" id="ARBA00008319"/>
    </source>
</evidence>
<keyword evidence="6 13" id="KW-0432">Leucine biosynthesis</keyword>
<feature type="site" description="Important for catalysis" evidence="13">
    <location>
        <position position="185"/>
    </location>
</feature>
<comment type="pathway">
    <text evidence="3 13 14">Amino-acid biosynthesis; L-leucine biosynthesis; L-leucine from 3-methyl-2-oxobutanoate: step 3/4.</text>
</comment>
<evidence type="ECO:0000256" key="9">
    <source>
        <dbReference type="ARBA" id="ARBA00022842"/>
    </source>
</evidence>
<keyword evidence="17" id="KW-1185">Reference proteome</keyword>
<dbReference type="Pfam" id="PF00180">
    <property type="entry name" value="Iso_dh"/>
    <property type="match status" value="1"/>
</dbReference>
<keyword evidence="13" id="KW-0963">Cytoplasm</keyword>
<comment type="caution">
    <text evidence="13">Lacks conserved residue(s) required for the propagation of feature annotation.</text>
</comment>
<keyword evidence="8 13" id="KW-0479">Metal-binding</keyword>
<dbReference type="GO" id="GO:0003862">
    <property type="term" value="F:3-isopropylmalate dehydrogenase activity"/>
    <property type="evidence" value="ECO:0007669"/>
    <property type="project" value="UniProtKB-EC"/>
</dbReference>
<dbReference type="InterPro" id="IPR004429">
    <property type="entry name" value="Isopropylmalate_DH"/>
</dbReference>
<gene>
    <name evidence="13 16" type="primary">leuB</name>
    <name evidence="16" type="ORF">ACH4F9_43810</name>
</gene>
<dbReference type="PANTHER" id="PTHR42979:SF1">
    <property type="entry name" value="3-ISOPROPYLMALATE DEHYDROGENASE"/>
    <property type="match status" value="1"/>
</dbReference>
<dbReference type="EMBL" id="JBIRGQ010000017">
    <property type="protein sequence ID" value="MFH8551923.1"/>
    <property type="molecule type" value="Genomic_DNA"/>
</dbReference>
<feature type="binding site" evidence="13">
    <location>
        <position position="218"/>
    </location>
    <ligand>
        <name>substrate</name>
    </ligand>
</feature>
<evidence type="ECO:0000256" key="3">
    <source>
        <dbReference type="ARBA" id="ARBA00004762"/>
    </source>
</evidence>
<keyword evidence="9 13" id="KW-0460">Magnesium</keyword>
<evidence type="ECO:0000313" key="16">
    <source>
        <dbReference type="EMBL" id="MFH8551923.1"/>
    </source>
</evidence>
<dbReference type="PROSITE" id="PS00470">
    <property type="entry name" value="IDH_IMDH"/>
    <property type="match status" value="1"/>
</dbReference>
<evidence type="ECO:0000256" key="1">
    <source>
        <dbReference type="ARBA" id="ARBA00000624"/>
    </source>
</evidence>
<dbReference type="RefSeq" id="WP_397719045.1">
    <property type="nucleotide sequence ID" value="NZ_JBIRGN010000017.1"/>
</dbReference>
<evidence type="ECO:0000313" key="17">
    <source>
        <dbReference type="Proteomes" id="UP001610818"/>
    </source>
</evidence>
<keyword evidence="7 13" id="KW-0028">Amino-acid biosynthesis</keyword>
<keyword evidence="13" id="KW-0464">Manganese</keyword>
<evidence type="ECO:0000256" key="13">
    <source>
        <dbReference type="HAMAP-Rule" id="MF_01033"/>
    </source>
</evidence>
<dbReference type="InterPro" id="IPR024084">
    <property type="entry name" value="IsoPropMal-DH-like_dom"/>
</dbReference>
<evidence type="ECO:0000256" key="8">
    <source>
        <dbReference type="ARBA" id="ARBA00022723"/>
    </source>
</evidence>
<evidence type="ECO:0000256" key="12">
    <source>
        <dbReference type="ARBA" id="ARBA00023304"/>
    </source>
</evidence>
<comment type="caution">
    <text evidence="16">The sequence shown here is derived from an EMBL/GenBank/DDBJ whole genome shotgun (WGS) entry which is preliminary data.</text>
</comment>
<evidence type="ECO:0000256" key="10">
    <source>
        <dbReference type="ARBA" id="ARBA00023002"/>
    </source>
</evidence>
<feature type="binding site" evidence="13">
    <location>
        <position position="93"/>
    </location>
    <ligand>
        <name>substrate</name>
    </ligand>
</feature>
<reference evidence="16 17" key="1">
    <citation type="submission" date="2024-10" db="EMBL/GenBank/DDBJ databases">
        <title>The Natural Products Discovery Center: Release of the First 8490 Sequenced Strains for Exploring Actinobacteria Biosynthetic Diversity.</title>
        <authorList>
            <person name="Kalkreuter E."/>
            <person name="Kautsar S.A."/>
            <person name="Yang D."/>
            <person name="Bader C.D."/>
            <person name="Teijaro C.N."/>
            <person name="Fluegel L."/>
            <person name="Davis C.M."/>
            <person name="Simpson J.R."/>
            <person name="Lauterbach L."/>
            <person name="Steele A.D."/>
            <person name="Gui C."/>
            <person name="Meng S."/>
            <person name="Li G."/>
            <person name="Viehrig K."/>
            <person name="Ye F."/>
            <person name="Su P."/>
            <person name="Kiefer A.F."/>
            <person name="Nichols A."/>
            <person name="Cepeda A.J."/>
            <person name="Yan W."/>
            <person name="Fan B."/>
            <person name="Jiang Y."/>
            <person name="Adhikari A."/>
            <person name="Zheng C.-J."/>
            <person name="Schuster L."/>
            <person name="Cowan T.M."/>
            <person name="Smanski M.J."/>
            <person name="Chevrette M.G."/>
            <person name="De Carvalho L.P.S."/>
            <person name="Shen B."/>
        </authorList>
    </citation>
    <scope>NUCLEOTIDE SEQUENCE [LARGE SCALE GENOMIC DNA]</scope>
    <source>
        <strain evidence="16 17">NPDC017990</strain>
    </source>
</reference>
<evidence type="ECO:0000256" key="14">
    <source>
        <dbReference type="RuleBase" id="RU004445"/>
    </source>
</evidence>
<evidence type="ECO:0000256" key="6">
    <source>
        <dbReference type="ARBA" id="ARBA00022430"/>
    </source>
</evidence>
<feature type="domain" description="Isopropylmalate dehydrogenase-like" evidence="15">
    <location>
        <begin position="6"/>
        <end position="351"/>
    </location>
</feature>
<dbReference type="SMART" id="SM01329">
    <property type="entry name" value="Iso_dh"/>
    <property type="match status" value="1"/>
</dbReference>